<dbReference type="PANTHER" id="PTHR33463">
    <property type="entry name" value="NB-ARC DOMAIN-CONTAINING PROTEIN-RELATED"/>
    <property type="match status" value="1"/>
</dbReference>
<evidence type="ECO:0000313" key="3">
    <source>
        <dbReference type="EMBL" id="OMO99068.1"/>
    </source>
</evidence>
<dbReference type="Pfam" id="PF23247">
    <property type="entry name" value="LRR_RPS2"/>
    <property type="match status" value="1"/>
</dbReference>
<evidence type="ECO:0000256" key="1">
    <source>
        <dbReference type="ARBA" id="ARBA00022821"/>
    </source>
</evidence>
<evidence type="ECO:0000313" key="4">
    <source>
        <dbReference type="Proteomes" id="UP000187203"/>
    </source>
</evidence>
<dbReference type="AlphaFoldDB" id="A0A1R3JW73"/>
<accession>A0A1R3JW73</accession>
<dbReference type="InterPro" id="IPR050905">
    <property type="entry name" value="Plant_NBS-LRR"/>
</dbReference>
<keyword evidence="4" id="KW-1185">Reference proteome</keyword>
<sequence length="136" mass="15371">MTLEVSSCDGIKMLMTHPTAKSMKRLTRMSITKCPMIQEIIVCEGQDVKEVITFDELKVLQLGDLQNLLSFCSGSSIVFQFPSLGKVVVSRCPSMRSFSQQKVVAPKLKGVHIDKEDEGRWDGNFENTIQQIFREK</sequence>
<dbReference type="EMBL" id="AWUE01015195">
    <property type="protein sequence ID" value="OMO99068.1"/>
    <property type="molecule type" value="Genomic_DNA"/>
</dbReference>
<feature type="non-terminal residue" evidence="3">
    <location>
        <position position="136"/>
    </location>
</feature>
<name>A0A1R3JW73_9ROSI</name>
<dbReference type="InterPro" id="IPR057135">
    <property type="entry name" value="At4g27190-like_LRR"/>
</dbReference>
<reference evidence="4" key="1">
    <citation type="submission" date="2013-09" db="EMBL/GenBank/DDBJ databases">
        <title>Corchorus olitorius genome sequencing.</title>
        <authorList>
            <person name="Alam M."/>
            <person name="Haque M.S."/>
            <person name="Islam M.S."/>
            <person name="Emdad E.M."/>
            <person name="Islam M.M."/>
            <person name="Ahmed B."/>
            <person name="Halim A."/>
            <person name="Hossen Q.M.M."/>
            <person name="Hossain M.Z."/>
            <person name="Ahmed R."/>
            <person name="Khan M.M."/>
            <person name="Islam R."/>
            <person name="Rashid M.M."/>
            <person name="Khan S.A."/>
            <person name="Rahman M.S."/>
            <person name="Alam M."/>
            <person name="Yahiya A.S."/>
            <person name="Khan M.S."/>
            <person name="Azam M.S."/>
            <person name="Haque T."/>
            <person name="Lashkar M.Z.H."/>
            <person name="Akhand A.I."/>
            <person name="Morshed G."/>
            <person name="Roy S."/>
            <person name="Uddin K.S."/>
            <person name="Rabeya T."/>
            <person name="Hossain A.S."/>
            <person name="Chowdhury A."/>
            <person name="Snigdha A.R."/>
            <person name="Mortoza M.S."/>
            <person name="Matin S.A."/>
            <person name="Hoque S.M.E."/>
            <person name="Islam M.K."/>
            <person name="Roy D.K."/>
            <person name="Haider R."/>
            <person name="Moosa M.M."/>
            <person name="Elias S.M."/>
            <person name="Hasan A.M."/>
            <person name="Jahan S."/>
            <person name="Shafiuddin M."/>
            <person name="Mahmood N."/>
            <person name="Shommy N.S."/>
        </authorList>
    </citation>
    <scope>NUCLEOTIDE SEQUENCE [LARGE SCALE GENOMIC DNA]</scope>
    <source>
        <strain evidence="4">cv. O-4</strain>
    </source>
</reference>
<dbReference type="Proteomes" id="UP000187203">
    <property type="component" value="Unassembled WGS sequence"/>
</dbReference>
<comment type="caution">
    <text evidence="3">The sequence shown here is derived from an EMBL/GenBank/DDBJ whole genome shotgun (WGS) entry which is preliminary data.</text>
</comment>
<feature type="domain" description="Disease resistance protein At4g27190-like leucine-rich repeats" evidence="2">
    <location>
        <begin position="2"/>
        <end position="98"/>
    </location>
</feature>
<protein>
    <submittedName>
        <fullName evidence="3">Cc-nbs-lrr resistance protein</fullName>
    </submittedName>
</protein>
<proteinExistence type="predicted"/>
<dbReference type="Gene3D" id="3.80.10.10">
    <property type="entry name" value="Ribonuclease Inhibitor"/>
    <property type="match status" value="1"/>
</dbReference>
<dbReference type="PANTHER" id="PTHR33463:SF136">
    <property type="entry name" value="NB-ARC DOMAIN-CONTAINING PROTEIN"/>
    <property type="match status" value="1"/>
</dbReference>
<dbReference type="InterPro" id="IPR032675">
    <property type="entry name" value="LRR_dom_sf"/>
</dbReference>
<gene>
    <name evidence="3" type="ORF">COLO4_13531</name>
</gene>
<dbReference type="OrthoDB" id="1750315at2759"/>
<evidence type="ECO:0000259" key="2">
    <source>
        <dbReference type="Pfam" id="PF23247"/>
    </source>
</evidence>
<keyword evidence="1" id="KW-0611">Plant defense</keyword>
<organism evidence="3 4">
    <name type="scientific">Corchorus olitorius</name>
    <dbReference type="NCBI Taxonomy" id="93759"/>
    <lineage>
        <taxon>Eukaryota</taxon>
        <taxon>Viridiplantae</taxon>
        <taxon>Streptophyta</taxon>
        <taxon>Embryophyta</taxon>
        <taxon>Tracheophyta</taxon>
        <taxon>Spermatophyta</taxon>
        <taxon>Magnoliopsida</taxon>
        <taxon>eudicotyledons</taxon>
        <taxon>Gunneridae</taxon>
        <taxon>Pentapetalae</taxon>
        <taxon>rosids</taxon>
        <taxon>malvids</taxon>
        <taxon>Malvales</taxon>
        <taxon>Malvaceae</taxon>
        <taxon>Grewioideae</taxon>
        <taxon>Apeibeae</taxon>
        <taxon>Corchorus</taxon>
    </lineage>
</organism>